<evidence type="ECO:0000313" key="2">
    <source>
        <dbReference type="EMBL" id="GAA0371756.1"/>
    </source>
</evidence>
<sequence length="202" mass="20224">MSETSAATAAADTDPAPSATATTTPTSVPAAAPAPDPAAEQQLADAQQRATAEAERAAQLQAALDAVNKALNPDGQGGNQDPATLAAAVAERDKQLADAASQLRTAQVELAAYKAAGEQGARADRLLNSRSFLTAVAQLDPGSDTFAESLKSAITAAVDADPELYRAAPAAPARGGAEFNGAPSGERRPTTLHDAIAARLGG</sequence>
<organism evidence="2 3">
    <name type="scientific">Streptomyces blastmyceticus</name>
    <dbReference type="NCBI Taxonomy" id="68180"/>
    <lineage>
        <taxon>Bacteria</taxon>
        <taxon>Bacillati</taxon>
        <taxon>Actinomycetota</taxon>
        <taxon>Actinomycetes</taxon>
        <taxon>Kitasatosporales</taxon>
        <taxon>Streptomycetaceae</taxon>
        <taxon>Streptomyces</taxon>
    </lineage>
</organism>
<evidence type="ECO:0000256" key="1">
    <source>
        <dbReference type="SAM" id="MobiDB-lite"/>
    </source>
</evidence>
<dbReference type="EMBL" id="BAAABW010000028">
    <property type="protein sequence ID" value="GAA0371756.1"/>
    <property type="molecule type" value="Genomic_DNA"/>
</dbReference>
<protein>
    <recommendedName>
        <fullName evidence="4">Scaffolding protein</fullName>
    </recommendedName>
</protein>
<name>A0ABN0XSJ3_9ACTN</name>
<dbReference type="Proteomes" id="UP001500063">
    <property type="component" value="Unassembled WGS sequence"/>
</dbReference>
<gene>
    <name evidence="2" type="ORF">GCM10010319_57270</name>
</gene>
<comment type="caution">
    <text evidence="2">The sequence shown here is derived from an EMBL/GenBank/DDBJ whole genome shotgun (WGS) entry which is preliminary data.</text>
</comment>
<evidence type="ECO:0008006" key="4">
    <source>
        <dbReference type="Google" id="ProtNLM"/>
    </source>
</evidence>
<evidence type="ECO:0000313" key="3">
    <source>
        <dbReference type="Proteomes" id="UP001500063"/>
    </source>
</evidence>
<reference evidence="2 3" key="1">
    <citation type="journal article" date="2019" name="Int. J. Syst. Evol. Microbiol.">
        <title>The Global Catalogue of Microorganisms (GCM) 10K type strain sequencing project: providing services to taxonomists for standard genome sequencing and annotation.</title>
        <authorList>
            <consortium name="The Broad Institute Genomics Platform"/>
            <consortium name="The Broad Institute Genome Sequencing Center for Infectious Disease"/>
            <person name="Wu L."/>
            <person name="Ma J."/>
        </authorList>
    </citation>
    <scope>NUCLEOTIDE SEQUENCE [LARGE SCALE GENOMIC DNA]</scope>
    <source>
        <strain evidence="2 3">JCM 4565</strain>
    </source>
</reference>
<proteinExistence type="predicted"/>
<accession>A0ABN0XSJ3</accession>
<keyword evidence="3" id="KW-1185">Reference proteome</keyword>
<dbReference type="RefSeq" id="WP_344122364.1">
    <property type="nucleotide sequence ID" value="NZ_BAAABW010000028.1"/>
</dbReference>
<feature type="region of interest" description="Disordered" evidence="1">
    <location>
        <begin position="1"/>
        <end position="57"/>
    </location>
</feature>
<feature type="region of interest" description="Disordered" evidence="1">
    <location>
        <begin position="169"/>
        <end position="193"/>
    </location>
</feature>